<dbReference type="RefSeq" id="YP_009664812.1">
    <property type="nucleotide sequence ID" value="NC_043106.1"/>
</dbReference>
<reference evidence="2 3" key="3">
    <citation type="journal article" date="1998" name="Phytopathology">
        <title>Characterization of the beet yellow stunt virus coat protein gene.</title>
        <authorList>
            <person name="Karasev A.V."/>
            <person name="Nikolaeva O.V."/>
            <person name="Lee R.F."/>
            <person name="Wisler G.C."/>
            <person name="Duffus J.E."/>
            <person name="Dawson W.O."/>
        </authorList>
    </citation>
    <scope>NUCLEOTIDE SEQUENCE [LARGE SCALE GENOMIC DNA]</scope>
</reference>
<proteinExistence type="predicted"/>
<feature type="domain" description="RNA silencing suppressor P21 C-terminal" evidence="1">
    <location>
        <begin position="92"/>
        <end position="178"/>
    </location>
</feature>
<dbReference type="EMBL" id="U51931">
    <property type="protein sequence ID" value="AAC55667.1"/>
    <property type="molecule type" value="Genomic_RNA"/>
</dbReference>
<evidence type="ECO:0000313" key="2">
    <source>
        <dbReference type="EMBL" id="AAC55667.1"/>
    </source>
</evidence>
<evidence type="ECO:0000313" key="3">
    <source>
        <dbReference type="Proteomes" id="UP000232786"/>
    </source>
</evidence>
<sequence>MKLLLSDSYYYDSINLANKCLNELNNKSVPLESCIASYNELLIKVMAQSQSDAIRKNEKNENLFPDLSVMTTDLELMVRDIRQLIRAEINKEFNCSSNQDVVKMIIRNYINTHPSNSRERPVTFEQIQSFSMRGVIKTSLQNLSYKYKFEVTINYFKCNALLDVKMGVSVKTFVENYLGENLESFL</sequence>
<protein>
    <submittedName>
        <fullName evidence="2">p22</fullName>
    </submittedName>
</protein>
<reference evidence="3" key="1">
    <citation type="journal article" date="1994" name="J. Gen. Virol.">
        <title>Screening of the closterovirus genome by degenerate primer-mediated polymerase chain reaction.</title>
        <authorList>
            <person name="Karasev A.V."/>
            <person name="Nikolaeva O.V."/>
            <person name="Koonin E.V."/>
            <person name="Gumpf D.J."/>
            <person name="Garnsey S.M."/>
        </authorList>
    </citation>
    <scope>NUCLEOTIDE SEQUENCE [LARGE SCALE GENOMIC DNA]</scope>
</reference>
<evidence type="ECO:0000259" key="1">
    <source>
        <dbReference type="Pfam" id="PF11479"/>
    </source>
</evidence>
<keyword evidence="3" id="KW-1185">Reference proteome</keyword>
<name>Q65860_9CLOS</name>
<dbReference type="InterPro" id="IPR021575">
    <property type="entry name" value="Suppressor_P21_C"/>
</dbReference>
<dbReference type="KEGG" id="vg:40524917"/>
<dbReference type="Pfam" id="PF11479">
    <property type="entry name" value="Suppressor_P21"/>
    <property type="match status" value="1"/>
</dbReference>
<accession>Q65860</accession>
<organism evidence="2 3">
    <name type="scientific">Beet yellow stunt virus</name>
    <dbReference type="NCBI Taxonomy" id="35290"/>
    <lineage>
        <taxon>Viruses</taxon>
        <taxon>Riboviria</taxon>
        <taxon>Orthornavirae</taxon>
        <taxon>Kitrinoviricota</taxon>
        <taxon>Alsuviricetes</taxon>
        <taxon>Martellivirales</taxon>
        <taxon>Closteroviridae</taxon>
        <taxon>Closterovirus</taxon>
        <taxon>Closterovirus nanobetae</taxon>
    </lineage>
</organism>
<reference evidence="2 3" key="2">
    <citation type="journal article" date="1996" name="Virology">
        <title>Organization of the 3'-terminal half of beet yellow stunt virus genome and implications for the evolution of closteroviruses.</title>
        <authorList>
            <person name="Karasev A.V."/>
            <person name="Nikolaeva O.V."/>
            <person name="Mushegian A.R."/>
            <person name="Lee R.F."/>
            <person name="Dawson W.O."/>
        </authorList>
    </citation>
    <scope>NUCLEOTIDE SEQUENCE [LARGE SCALE GENOMIC DNA]</scope>
</reference>
<dbReference type="GeneID" id="40524917"/>
<dbReference type="Proteomes" id="UP000232786">
    <property type="component" value="Segment"/>
</dbReference>